<evidence type="ECO:0000313" key="3">
    <source>
        <dbReference type="Proteomes" id="UP000294947"/>
    </source>
</evidence>
<dbReference type="InterPro" id="IPR050312">
    <property type="entry name" value="IolE/XylAMocC-like"/>
</dbReference>
<keyword evidence="3" id="KW-1185">Reference proteome</keyword>
<dbReference type="Proteomes" id="UP000294947">
    <property type="component" value="Unassembled WGS sequence"/>
</dbReference>
<evidence type="ECO:0000259" key="1">
    <source>
        <dbReference type="Pfam" id="PF01261"/>
    </source>
</evidence>
<dbReference type="RefSeq" id="WP_132483757.1">
    <property type="nucleotide sequence ID" value="NZ_SMKW01000010.1"/>
</dbReference>
<evidence type="ECO:0000313" key="2">
    <source>
        <dbReference type="EMBL" id="TDD53126.1"/>
    </source>
</evidence>
<dbReference type="Pfam" id="PF01261">
    <property type="entry name" value="AP_endonuc_2"/>
    <property type="match status" value="1"/>
</dbReference>
<proteinExistence type="predicted"/>
<accession>A0A4R4Z5F4</accession>
<dbReference type="PANTHER" id="PTHR12110">
    <property type="entry name" value="HYDROXYPYRUVATE ISOMERASE"/>
    <property type="match status" value="1"/>
</dbReference>
<reference evidence="2 3" key="1">
    <citation type="submission" date="2019-03" db="EMBL/GenBank/DDBJ databases">
        <title>Draft genome sequences of novel Actinobacteria.</title>
        <authorList>
            <person name="Sahin N."/>
            <person name="Ay H."/>
            <person name="Saygin H."/>
        </authorList>
    </citation>
    <scope>NUCLEOTIDE SEQUENCE [LARGE SCALE GENOMIC DNA]</scope>
    <source>
        <strain evidence="2 3">7K502</strain>
    </source>
</reference>
<dbReference type="Gene3D" id="3.20.20.150">
    <property type="entry name" value="Divalent-metal-dependent TIM barrel enzymes"/>
    <property type="match status" value="1"/>
</dbReference>
<dbReference type="SUPFAM" id="SSF51658">
    <property type="entry name" value="Xylose isomerase-like"/>
    <property type="match status" value="1"/>
</dbReference>
<sequence length="277" mass="30475">MKLGVYSICLPDLTPEQAVNEAKAATYSGIEWRIGTPPSDAEVPDFFTNNRCSVAPTHDAVARAAALCEAAQLDIIGLGTYVDTGDLDGVAHGMALARACGAPWIRLRTPWRNDEPFSDLFARAVEFFSGVERLSRRTGVRGLLEIHQRSIAPSASLAERLVSRFDPDCVGVIYDAGNLVLEGYEDHRMAVELLGPHLAHVHVKNAAFTRPDRGGVWRPRWTPIDDGVLDVPALLRVLADADYDGWVSVEDFSTDRAPVEALRYNAEFLRRHGDFAH</sequence>
<dbReference type="OrthoDB" id="104997at2"/>
<feature type="domain" description="Xylose isomerase-like TIM barrel" evidence="1">
    <location>
        <begin position="52"/>
        <end position="271"/>
    </location>
</feature>
<dbReference type="GO" id="GO:0016853">
    <property type="term" value="F:isomerase activity"/>
    <property type="evidence" value="ECO:0007669"/>
    <property type="project" value="UniProtKB-KW"/>
</dbReference>
<comment type="caution">
    <text evidence="2">The sequence shown here is derived from an EMBL/GenBank/DDBJ whole genome shotgun (WGS) entry which is preliminary data.</text>
</comment>
<dbReference type="InterPro" id="IPR013022">
    <property type="entry name" value="Xyl_isomerase-like_TIM-brl"/>
</dbReference>
<dbReference type="InterPro" id="IPR036237">
    <property type="entry name" value="Xyl_isomerase-like_sf"/>
</dbReference>
<protein>
    <submittedName>
        <fullName evidence="2">Sugar phosphate isomerase/epimerase</fullName>
    </submittedName>
</protein>
<dbReference type="EMBL" id="SMKW01000010">
    <property type="protein sequence ID" value="TDD53126.1"/>
    <property type="molecule type" value="Genomic_DNA"/>
</dbReference>
<gene>
    <name evidence="2" type="ORF">E1288_10515</name>
</gene>
<organism evidence="2 3">
    <name type="scientific">Saccharopolyspora elongata</name>
    <dbReference type="NCBI Taxonomy" id="2530387"/>
    <lineage>
        <taxon>Bacteria</taxon>
        <taxon>Bacillati</taxon>
        <taxon>Actinomycetota</taxon>
        <taxon>Actinomycetes</taxon>
        <taxon>Pseudonocardiales</taxon>
        <taxon>Pseudonocardiaceae</taxon>
        <taxon>Saccharopolyspora</taxon>
    </lineage>
</organism>
<dbReference type="AlphaFoldDB" id="A0A4R4Z5F4"/>
<keyword evidence="2" id="KW-0413">Isomerase</keyword>
<name>A0A4R4Z5F4_9PSEU</name>
<dbReference type="PANTHER" id="PTHR12110:SF41">
    <property type="entry name" value="INOSOSE DEHYDRATASE"/>
    <property type="match status" value="1"/>
</dbReference>